<evidence type="ECO:0000313" key="2">
    <source>
        <dbReference type="Proteomes" id="UP001060085"/>
    </source>
</evidence>
<dbReference type="EMBL" id="CM044702">
    <property type="protein sequence ID" value="KAI5679030.1"/>
    <property type="molecule type" value="Genomic_DNA"/>
</dbReference>
<proteinExistence type="predicted"/>
<evidence type="ECO:0000313" key="1">
    <source>
        <dbReference type="EMBL" id="KAI5679030.1"/>
    </source>
</evidence>
<comment type="caution">
    <text evidence="1">The sequence shown here is derived from an EMBL/GenBank/DDBJ whole genome shotgun (WGS) entry which is preliminary data.</text>
</comment>
<name>A0ACC0C2B1_CATRO</name>
<sequence>MNYHTHVEVRTEEQAQLPHSQQQKEGTTFIRTCFNVINTLSGIGILSMPYALSKGGWLSLFIFFSVAILCYYTGLLLKRCMNGNLLIKTYADVGELAFGKKGRIIVSILLYLELYFVAVEFIVLEGDNLYKLFPNASLHLGGSYKVEGKKFLTCLVALIILPTTWLKSMGLLAYVSFGGVVASFILVGCTFWVGAVDGVGFHEKGSLWRWNGLTRAISMYIFCYCGHAVFPTLYNSMKDKSKFSKVLLVSFVLSTISYGSMAILGYLMFGENLTSQITLNLPVRKISSKIAIYTTLINPITKYAILIFPIATVIEYKLPIQNSIIFSLLIRTGLVISTVVVALSIPFFGYIMEFTGAFLGINVSILLPCLCYLKIHKGYKGLGLEFVGIIVILVFGASFSIIGTYTSVRDIIRHV</sequence>
<protein>
    <submittedName>
        <fullName evidence="1">Uncharacterized protein</fullName>
    </submittedName>
</protein>
<gene>
    <name evidence="1" type="ORF">M9H77_09980</name>
</gene>
<dbReference type="Proteomes" id="UP001060085">
    <property type="component" value="Linkage Group LG02"/>
</dbReference>
<keyword evidence="2" id="KW-1185">Reference proteome</keyword>
<organism evidence="1 2">
    <name type="scientific">Catharanthus roseus</name>
    <name type="common">Madagascar periwinkle</name>
    <name type="synonym">Vinca rosea</name>
    <dbReference type="NCBI Taxonomy" id="4058"/>
    <lineage>
        <taxon>Eukaryota</taxon>
        <taxon>Viridiplantae</taxon>
        <taxon>Streptophyta</taxon>
        <taxon>Embryophyta</taxon>
        <taxon>Tracheophyta</taxon>
        <taxon>Spermatophyta</taxon>
        <taxon>Magnoliopsida</taxon>
        <taxon>eudicotyledons</taxon>
        <taxon>Gunneridae</taxon>
        <taxon>Pentapetalae</taxon>
        <taxon>asterids</taxon>
        <taxon>lamiids</taxon>
        <taxon>Gentianales</taxon>
        <taxon>Apocynaceae</taxon>
        <taxon>Rauvolfioideae</taxon>
        <taxon>Vinceae</taxon>
        <taxon>Catharanthinae</taxon>
        <taxon>Catharanthus</taxon>
    </lineage>
</organism>
<accession>A0ACC0C2B1</accession>
<reference evidence="2" key="1">
    <citation type="journal article" date="2023" name="Nat. Plants">
        <title>Single-cell RNA sequencing provides a high-resolution roadmap for understanding the multicellular compartmentation of specialized metabolism.</title>
        <authorList>
            <person name="Sun S."/>
            <person name="Shen X."/>
            <person name="Li Y."/>
            <person name="Li Y."/>
            <person name="Wang S."/>
            <person name="Li R."/>
            <person name="Zhang H."/>
            <person name="Shen G."/>
            <person name="Guo B."/>
            <person name="Wei J."/>
            <person name="Xu J."/>
            <person name="St-Pierre B."/>
            <person name="Chen S."/>
            <person name="Sun C."/>
        </authorList>
    </citation>
    <scope>NUCLEOTIDE SEQUENCE [LARGE SCALE GENOMIC DNA]</scope>
</reference>